<name>A0A7M2X3S7_9BACT</name>
<organism evidence="1 2">
    <name type="scientific">Humisphaera borealis</name>
    <dbReference type="NCBI Taxonomy" id="2807512"/>
    <lineage>
        <taxon>Bacteria</taxon>
        <taxon>Pseudomonadati</taxon>
        <taxon>Planctomycetota</taxon>
        <taxon>Phycisphaerae</taxon>
        <taxon>Tepidisphaerales</taxon>
        <taxon>Tepidisphaeraceae</taxon>
        <taxon>Humisphaera</taxon>
    </lineage>
</organism>
<reference evidence="1 2" key="1">
    <citation type="submission" date="2020-10" db="EMBL/GenBank/DDBJ databases">
        <title>Wide distribution of Phycisphaera-like planctomycetes from WD2101 soil group in peatlands and genome analysis of the first cultivated representative.</title>
        <authorList>
            <person name="Dedysh S.N."/>
            <person name="Beletsky A.V."/>
            <person name="Ivanova A."/>
            <person name="Kulichevskaya I.S."/>
            <person name="Suzina N.E."/>
            <person name="Philippov D.A."/>
            <person name="Rakitin A.L."/>
            <person name="Mardanov A.V."/>
            <person name="Ravin N.V."/>
        </authorList>
    </citation>
    <scope>NUCLEOTIDE SEQUENCE [LARGE SCALE GENOMIC DNA]</scope>
    <source>
        <strain evidence="1 2">M1803</strain>
    </source>
</reference>
<gene>
    <name evidence="1" type="ORF">IPV69_12355</name>
</gene>
<protein>
    <submittedName>
        <fullName evidence="1">Uncharacterized protein</fullName>
    </submittedName>
</protein>
<dbReference type="KEGG" id="hbs:IPV69_12355"/>
<dbReference type="Proteomes" id="UP000593765">
    <property type="component" value="Chromosome"/>
</dbReference>
<accession>A0A7M2X3S7</accession>
<dbReference type="AlphaFoldDB" id="A0A7M2X3S7"/>
<keyword evidence="2" id="KW-1185">Reference proteome</keyword>
<proteinExistence type="predicted"/>
<evidence type="ECO:0000313" key="1">
    <source>
        <dbReference type="EMBL" id="QOV92092.1"/>
    </source>
</evidence>
<evidence type="ECO:0000313" key="2">
    <source>
        <dbReference type="Proteomes" id="UP000593765"/>
    </source>
</evidence>
<dbReference type="RefSeq" id="WP_206295422.1">
    <property type="nucleotide sequence ID" value="NZ_CP063458.1"/>
</dbReference>
<dbReference type="EMBL" id="CP063458">
    <property type="protein sequence ID" value="QOV92092.1"/>
    <property type="molecule type" value="Genomic_DNA"/>
</dbReference>
<sequence>MSDRTTTLLDKYTVRRETEPPPATLTDHDGVDDLGDYGWLRGVRERAVCLELRKKSGQILAINYSFIDQMEYDPDKGITLHAAGRKITIRGSGLNAESARGTRLFEGLTRHRVPWVSESDSSSRYRTDAVEVVIEVIEL</sequence>